<dbReference type="Proteomes" id="UP000009223">
    <property type="component" value="Chromosome"/>
</dbReference>
<keyword evidence="2" id="KW-0813">Transport</keyword>
<dbReference type="InterPro" id="IPR036906">
    <property type="entry name" value="ATPase_V1_fsu_sf"/>
</dbReference>
<dbReference type="InterPro" id="IPR008218">
    <property type="entry name" value="ATPase_V1-cplx_f_g_su"/>
</dbReference>
<accession>F5YGX7</accession>
<dbReference type="HOGENOM" id="CLU_135754_2_1_12"/>
<dbReference type="GO" id="GO:0046961">
    <property type="term" value="F:proton-transporting ATPase activity, rotational mechanism"/>
    <property type="evidence" value="ECO:0007669"/>
    <property type="project" value="InterPro"/>
</dbReference>
<evidence type="ECO:0000256" key="1">
    <source>
        <dbReference type="ARBA" id="ARBA00010148"/>
    </source>
</evidence>
<dbReference type="AlphaFoldDB" id="F5YGX7"/>
<dbReference type="Gene3D" id="3.40.50.10580">
    <property type="entry name" value="ATPase, V1 complex, subunit F"/>
    <property type="match status" value="1"/>
</dbReference>
<evidence type="ECO:0000313" key="5">
    <source>
        <dbReference type="Proteomes" id="UP000009223"/>
    </source>
</evidence>
<evidence type="ECO:0000256" key="3">
    <source>
        <dbReference type="ARBA" id="ARBA00023065"/>
    </source>
</evidence>
<sequence length="114" mass="12417">MDYFFIGDSELVTAFRFIGINGAAVFNADTARAAFLRITRGWDDTAKAVLPGGVEGCRVLILTEEAADWLGNDLTEWQISGKYPLIVEIPGTMGRLPGRKSLVDSIREAVGVRV</sequence>
<organism evidence="4 5">
    <name type="scientific">Treponema primitia (strain ATCC BAA-887 / DSM 12427 / ZAS-2)</name>
    <dbReference type="NCBI Taxonomy" id="545694"/>
    <lineage>
        <taxon>Bacteria</taxon>
        <taxon>Pseudomonadati</taxon>
        <taxon>Spirochaetota</taxon>
        <taxon>Spirochaetia</taxon>
        <taxon>Spirochaetales</taxon>
        <taxon>Treponemataceae</taxon>
        <taxon>Treponema</taxon>
    </lineage>
</organism>
<evidence type="ECO:0000313" key="4">
    <source>
        <dbReference type="EMBL" id="AEF84135.1"/>
    </source>
</evidence>
<reference evidence="4 5" key="2">
    <citation type="journal article" date="2011" name="ISME J.">
        <title>RNA-seq reveals cooperative metabolic interactions between two termite-gut spirochete species in co-culture.</title>
        <authorList>
            <person name="Rosenthal A.Z."/>
            <person name="Matson E.G."/>
            <person name="Eldar A."/>
            <person name="Leadbetter J.R."/>
        </authorList>
    </citation>
    <scope>NUCLEOTIDE SEQUENCE [LARGE SCALE GENOMIC DNA]</scope>
    <source>
        <strain evidence="5">ATCC BAA-887 / DSM 12427 / ZAS-2</strain>
    </source>
</reference>
<reference evidence="5" key="1">
    <citation type="submission" date="2009-12" db="EMBL/GenBank/DDBJ databases">
        <title>Complete sequence of Treponema primitia strain ZAS-2.</title>
        <authorList>
            <person name="Tetu S.G."/>
            <person name="Matson E."/>
            <person name="Ren Q."/>
            <person name="Seshadri R."/>
            <person name="Elbourne L."/>
            <person name="Hassan K.A."/>
            <person name="Durkin A."/>
            <person name="Radune D."/>
            <person name="Mohamoud Y."/>
            <person name="Shay R."/>
            <person name="Jin S."/>
            <person name="Zhang X."/>
            <person name="Lucey K."/>
            <person name="Ballor N.R."/>
            <person name="Ottesen E."/>
            <person name="Rosenthal R."/>
            <person name="Allen A."/>
            <person name="Leadbetter J.R."/>
            <person name="Paulsen I.T."/>
        </authorList>
    </citation>
    <scope>NUCLEOTIDE SEQUENCE [LARGE SCALE GENOMIC DNA]</scope>
    <source>
        <strain evidence="5">ATCC BAA-887 / DSM 12427 / ZAS-2</strain>
    </source>
</reference>
<protein>
    <submittedName>
        <fullName evidence="4">Putative V-type ATPase, subunit F</fullName>
    </submittedName>
</protein>
<dbReference type="Pfam" id="PF01990">
    <property type="entry name" value="ATP-synt_F"/>
    <property type="match status" value="1"/>
</dbReference>
<keyword evidence="3" id="KW-0406">Ion transport</keyword>
<comment type="similarity">
    <text evidence="1">Belongs to the V-ATPase F subunit family.</text>
</comment>
<gene>
    <name evidence="4" type="ordered locus">TREPR_1150</name>
</gene>
<dbReference type="RefSeq" id="WP_015708922.1">
    <property type="nucleotide sequence ID" value="NC_015578.1"/>
</dbReference>
<evidence type="ECO:0000256" key="2">
    <source>
        <dbReference type="ARBA" id="ARBA00022448"/>
    </source>
</evidence>
<dbReference type="STRING" id="545694.TREPR_1150"/>
<keyword evidence="5" id="KW-1185">Reference proteome</keyword>
<dbReference type="EMBL" id="CP001843">
    <property type="protein sequence ID" value="AEF84135.1"/>
    <property type="molecule type" value="Genomic_DNA"/>
</dbReference>
<dbReference type="KEGG" id="tpi:TREPR_1150"/>
<proteinExistence type="inferred from homology"/>
<dbReference type="SUPFAM" id="SSF159468">
    <property type="entry name" value="AtpF-like"/>
    <property type="match status" value="1"/>
</dbReference>
<dbReference type="eggNOG" id="COG1436">
    <property type="taxonomic scope" value="Bacteria"/>
</dbReference>
<dbReference type="OrthoDB" id="370749at2"/>
<name>F5YGX7_TREPZ</name>